<proteinExistence type="predicted"/>
<evidence type="ECO:0000313" key="1">
    <source>
        <dbReference type="EMBL" id="AIW55164.1"/>
    </source>
</evidence>
<gene>
    <name evidence="1" type="ORF">B7017_p0110</name>
</gene>
<name>A0A0A0UWL8_BIFBR</name>
<protein>
    <submittedName>
        <fullName evidence="1">Uncharacterized protein</fullName>
    </submittedName>
</protein>
<keyword evidence="1" id="KW-0614">Plasmid</keyword>
<reference evidence="1" key="1">
    <citation type="journal article" date="2015" name="Appl. Environ. Microbiol.">
        <title>Discovery of a conjugative megaplasmid in Bifidobacterium breve.</title>
        <authorList>
            <person name="Bottacini F."/>
            <person name="O'Connell Motherway M."/>
            <person name="Casey E."/>
            <person name="McDonnell B."/>
            <person name="Mahony J."/>
            <person name="Ventura M."/>
            <person name="van Sinderen D."/>
        </authorList>
    </citation>
    <scope>NUCLEOTIDE SEQUENCE</scope>
    <source>
        <strain evidence="1">JCM 7017</strain>
        <plasmid evidence="1">megaplasmid pMP7017</plasmid>
    </source>
</reference>
<geneLocation type="plasmid" evidence="1">
    <name>megaplasmid pMP7017</name>
</geneLocation>
<organism evidence="1">
    <name type="scientific">Bifidobacterium breve</name>
    <dbReference type="NCBI Taxonomy" id="1685"/>
    <lineage>
        <taxon>Bacteria</taxon>
        <taxon>Bacillati</taxon>
        <taxon>Actinomycetota</taxon>
        <taxon>Actinomycetes</taxon>
        <taxon>Bifidobacteriales</taxon>
        <taxon>Bifidobacteriaceae</taxon>
        <taxon>Bifidobacterium</taxon>
    </lineage>
</organism>
<accession>A0A0A0UWL8</accession>
<dbReference type="EMBL" id="KM406416">
    <property type="protein sequence ID" value="AIW55164.1"/>
    <property type="molecule type" value="Genomic_DNA"/>
</dbReference>
<dbReference type="RefSeq" id="WP_052791222.1">
    <property type="nucleotide sequence ID" value="NZ_JAWWYB010000005.1"/>
</dbReference>
<sequence length="87" mass="9771">MVASIADVAAEYIRSHRVERQSLQIRSDGLVELTVIQNRWADCSGRPRLGIDEAPIVVMRAIENSQRGHVLFDRVRESPGLVAYGLR</sequence>
<dbReference type="AlphaFoldDB" id="A0A0A0UWL8"/>